<keyword evidence="4 6" id="KW-1133">Transmembrane helix</keyword>
<reference evidence="8 9" key="1">
    <citation type="journal article" date="2019" name="Emerg. Microbes Infect.">
        <title>Comprehensive subspecies identification of 175 nontuberculous mycobacteria species based on 7547 genomic profiles.</title>
        <authorList>
            <person name="Matsumoto Y."/>
            <person name="Kinjo T."/>
            <person name="Motooka D."/>
            <person name="Nabeya D."/>
            <person name="Jung N."/>
            <person name="Uechi K."/>
            <person name="Horii T."/>
            <person name="Iida T."/>
            <person name="Fujita J."/>
            <person name="Nakamura S."/>
        </authorList>
    </citation>
    <scope>NUCLEOTIDE SEQUENCE [LARGE SCALE GENOMIC DNA]</scope>
    <source>
        <strain evidence="8 9">JCM 12603</strain>
    </source>
</reference>
<dbReference type="RefSeq" id="WP_170311214.1">
    <property type="nucleotide sequence ID" value="NZ_AP022570.1"/>
</dbReference>
<dbReference type="AlphaFoldDB" id="A0A6N4VD38"/>
<feature type="domain" description="RDD" evidence="7">
    <location>
        <begin position="37"/>
        <end position="185"/>
    </location>
</feature>
<sequence length="196" mass="20912">MTAPPPPPGGLRPVPASVGFMTSPGMPAGPSADSFTPWRTRVCAWLLDYLPVSLLIGIGWAVLAATRETTCVADISEYDLGEFCRADASTVGTVSALAVFPLLALTYLIWNLGYRQGVTGCSIGKSIMGFQLIGEKDGRPIGFAVSLLREFGYLLLLAACGLLWFVAVLYPLWDAKRQTVADKIMSTVCVPLSTAH</sequence>
<evidence type="ECO:0000256" key="5">
    <source>
        <dbReference type="ARBA" id="ARBA00023136"/>
    </source>
</evidence>
<dbReference type="InterPro" id="IPR010432">
    <property type="entry name" value="RDD"/>
</dbReference>
<comment type="subcellular location">
    <subcellularLocation>
        <location evidence="1">Cell membrane</location>
        <topology evidence="1">Multi-pass membrane protein</topology>
    </subcellularLocation>
</comment>
<feature type="transmembrane region" description="Helical" evidence="6">
    <location>
        <begin position="44"/>
        <end position="65"/>
    </location>
</feature>
<evidence type="ECO:0000256" key="6">
    <source>
        <dbReference type="SAM" id="Phobius"/>
    </source>
</evidence>
<dbReference type="EMBL" id="AP022570">
    <property type="protein sequence ID" value="BBX53712.1"/>
    <property type="molecule type" value="Genomic_DNA"/>
</dbReference>
<evidence type="ECO:0000313" key="8">
    <source>
        <dbReference type="EMBL" id="BBX53712.1"/>
    </source>
</evidence>
<evidence type="ECO:0000256" key="2">
    <source>
        <dbReference type="ARBA" id="ARBA00022475"/>
    </source>
</evidence>
<gene>
    <name evidence="8" type="primary">pra</name>
    <name evidence="8" type="ORF">MPOR_47380</name>
</gene>
<keyword evidence="2" id="KW-1003">Cell membrane</keyword>
<proteinExistence type="predicted"/>
<feature type="transmembrane region" description="Helical" evidence="6">
    <location>
        <begin position="151"/>
        <end position="173"/>
    </location>
</feature>
<keyword evidence="3 6" id="KW-0812">Transmembrane</keyword>
<evidence type="ECO:0000256" key="3">
    <source>
        <dbReference type="ARBA" id="ARBA00022692"/>
    </source>
</evidence>
<dbReference type="GO" id="GO:0005886">
    <property type="term" value="C:plasma membrane"/>
    <property type="evidence" value="ECO:0007669"/>
    <property type="project" value="UniProtKB-SubCell"/>
</dbReference>
<feature type="transmembrane region" description="Helical" evidence="6">
    <location>
        <begin position="86"/>
        <end position="110"/>
    </location>
</feature>
<dbReference type="InterPro" id="IPR051791">
    <property type="entry name" value="Pra-immunoreactive"/>
</dbReference>
<organism evidence="8 9">
    <name type="scientific">Mycolicibacterium poriferae</name>
    <dbReference type="NCBI Taxonomy" id="39694"/>
    <lineage>
        <taxon>Bacteria</taxon>
        <taxon>Bacillati</taxon>
        <taxon>Actinomycetota</taxon>
        <taxon>Actinomycetes</taxon>
        <taxon>Mycobacteriales</taxon>
        <taxon>Mycobacteriaceae</taxon>
        <taxon>Mycolicibacterium</taxon>
    </lineage>
</organism>
<keyword evidence="5 6" id="KW-0472">Membrane</keyword>
<dbReference type="PANTHER" id="PTHR36115:SF6">
    <property type="entry name" value="PROLINE-RICH ANTIGEN HOMOLOG"/>
    <property type="match status" value="1"/>
</dbReference>
<dbReference type="Proteomes" id="UP000466785">
    <property type="component" value="Chromosome"/>
</dbReference>
<evidence type="ECO:0000256" key="4">
    <source>
        <dbReference type="ARBA" id="ARBA00022989"/>
    </source>
</evidence>
<evidence type="ECO:0000259" key="7">
    <source>
        <dbReference type="Pfam" id="PF06271"/>
    </source>
</evidence>
<protein>
    <submittedName>
        <fullName evidence="8">RDD family protein</fullName>
    </submittedName>
</protein>
<dbReference type="KEGG" id="mpof:MPOR_47380"/>
<name>A0A6N4VD38_9MYCO</name>
<dbReference type="PANTHER" id="PTHR36115">
    <property type="entry name" value="PROLINE-RICH ANTIGEN HOMOLOG-RELATED"/>
    <property type="match status" value="1"/>
</dbReference>
<evidence type="ECO:0000313" key="9">
    <source>
        <dbReference type="Proteomes" id="UP000466785"/>
    </source>
</evidence>
<accession>A0A6N4VD38</accession>
<keyword evidence="9" id="KW-1185">Reference proteome</keyword>
<evidence type="ECO:0000256" key="1">
    <source>
        <dbReference type="ARBA" id="ARBA00004651"/>
    </source>
</evidence>
<dbReference type="Pfam" id="PF06271">
    <property type="entry name" value="RDD"/>
    <property type="match status" value="1"/>
</dbReference>